<dbReference type="EMBL" id="SSOB01000050">
    <property type="protein sequence ID" value="THF73734.1"/>
    <property type="molecule type" value="Genomic_DNA"/>
</dbReference>
<evidence type="ECO:0000313" key="2">
    <source>
        <dbReference type="Proteomes" id="UP000310636"/>
    </source>
</evidence>
<dbReference type="AlphaFoldDB" id="A0A4V3WDW0"/>
<comment type="caution">
    <text evidence="1">The sequence shown here is derived from an EMBL/GenBank/DDBJ whole genome shotgun (WGS) entry which is preliminary data.</text>
</comment>
<gene>
    <name evidence="1" type="ORF">E6C55_27985</name>
</gene>
<dbReference type="RefSeq" id="WP_136373135.1">
    <property type="nucleotide sequence ID" value="NZ_SSOB01000050.1"/>
</dbReference>
<dbReference type="Proteomes" id="UP000310636">
    <property type="component" value="Unassembled WGS sequence"/>
</dbReference>
<proteinExistence type="predicted"/>
<evidence type="ECO:0000313" key="1">
    <source>
        <dbReference type="EMBL" id="THF73734.1"/>
    </source>
</evidence>
<protein>
    <submittedName>
        <fullName evidence="1">Uncharacterized protein</fullName>
    </submittedName>
</protein>
<keyword evidence="2" id="KW-1185">Reference proteome</keyword>
<sequence length="98" mass="11482">MNFSLYLGHTFLQRTLHHMQFTHLFVRVKLKQLVVYSLEDGQEAPRAVFTQIAQYEYNLKIVCPKGTHQLTPFVGTLADLIPILTTKLHFVLIRWIEN</sequence>
<organism evidence="1 2">
    <name type="scientific">Cohnella fermenti</name>
    <dbReference type="NCBI Taxonomy" id="2565925"/>
    <lineage>
        <taxon>Bacteria</taxon>
        <taxon>Bacillati</taxon>
        <taxon>Bacillota</taxon>
        <taxon>Bacilli</taxon>
        <taxon>Bacillales</taxon>
        <taxon>Paenibacillaceae</taxon>
        <taxon>Cohnella</taxon>
    </lineage>
</organism>
<accession>A0A4V3WDW0</accession>
<name>A0A4V3WDW0_9BACL</name>
<reference evidence="1 2" key="1">
    <citation type="submission" date="2019-04" db="EMBL/GenBank/DDBJ databases">
        <title>Cohnella sp. nov. isolated from preserved vegetables.</title>
        <authorList>
            <person name="Lin S.-Y."/>
            <person name="Hung M.-H."/>
            <person name="Young C.-C."/>
        </authorList>
    </citation>
    <scope>NUCLEOTIDE SEQUENCE [LARGE SCALE GENOMIC DNA]</scope>
    <source>
        <strain evidence="1 2">CC-MHH1044</strain>
    </source>
</reference>
<dbReference type="OrthoDB" id="2679089at2"/>